<dbReference type="Pfam" id="PF02625">
    <property type="entry name" value="XdhC_CoxI"/>
    <property type="match status" value="1"/>
</dbReference>
<organism evidence="3 4">
    <name type="scientific">Antrihabitans stalagmiti</name>
    <dbReference type="NCBI Taxonomy" id="2799499"/>
    <lineage>
        <taxon>Bacteria</taxon>
        <taxon>Bacillati</taxon>
        <taxon>Actinomycetota</taxon>
        <taxon>Actinomycetes</taxon>
        <taxon>Mycobacteriales</taxon>
        <taxon>Nocardiaceae</taxon>
        <taxon>Antrihabitans</taxon>
    </lineage>
</organism>
<protein>
    <submittedName>
        <fullName evidence="3">XdhC family protein</fullName>
    </submittedName>
</protein>
<dbReference type="InterPro" id="IPR052698">
    <property type="entry name" value="MoCofactor_Util/Proc"/>
</dbReference>
<evidence type="ECO:0000259" key="1">
    <source>
        <dbReference type="Pfam" id="PF02625"/>
    </source>
</evidence>
<evidence type="ECO:0000313" key="4">
    <source>
        <dbReference type="Proteomes" id="UP000655868"/>
    </source>
</evidence>
<keyword evidence="4" id="KW-1185">Reference proteome</keyword>
<evidence type="ECO:0000313" key="3">
    <source>
        <dbReference type="EMBL" id="MBJ8338009.1"/>
    </source>
</evidence>
<dbReference type="AlphaFoldDB" id="A0A934U0P2"/>
<feature type="domain" description="XdhC- CoxI" evidence="1">
    <location>
        <begin position="11"/>
        <end position="77"/>
    </location>
</feature>
<accession>A0A934U0P2</accession>
<feature type="domain" description="XdhC Rossmann" evidence="2">
    <location>
        <begin position="193"/>
        <end position="335"/>
    </location>
</feature>
<dbReference type="Proteomes" id="UP000655868">
    <property type="component" value="Unassembled WGS sequence"/>
</dbReference>
<name>A0A934U0P2_9NOCA</name>
<sequence>MRDILRQLVEWTDADRAFALAVIVGTSGSAPNLVGTAMAVADDGVIVGGISGGCVEASILDTAAEVLASGESRRRTFSAADPADPFSVGLTCGGTMDVLVTHSAGLAAQLAVLTSAVASRRRALLLTVVAGDRAVVGAQSAWDGCLDGSAAVARPIFDAVIADLPTDTGLVTVAGDTGEATVFVHCFAPPPLLIVCGAIDGARPLAAVGKLLGYRVVLCDARAAFATRARFPDVDDVIVDWPHRYLDRITVDRTTVLCVLTHDLKFSVPLLVKALGLPFGYIGAMGSRATCAEQERQLRAHGVSSEALRRLRAPIGLDLGGRTPAETAISIAAEIVAAREQRSGTALSHGSTPIHPTDSVAPSGSAWCEALAVGDT</sequence>
<reference evidence="3" key="1">
    <citation type="submission" date="2020-12" db="EMBL/GenBank/DDBJ databases">
        <title>Antrihabitans popcorni sp. nov. and Antrihabitans auranticaus sp. nov., isolated from a larva cave.</title>
        <authorList>
            <person name="Lee S.D."/>
            <person name="Kim I.S."/>
        </authorList>
    </citation>
    <scope>NUCLEOTIDE SEQUENCE</scope>
    <source>
        <strain evidence="3">YC3-6</strain>
    </source>
</reference>
<dbReference type="PANTHER" id="PTHR30388">
    <property type="entry name" value="ALDEHYDE OXIDOREDUCTASE MOLYBDENUM COFACTOR ASSEMBLY PROTEIN"/>
    <property type="match status" value="1"/>
</dbReference>
<dbReference type="PANTHER" id="PTHR30388:SF4">
    <property type="entry name" value="MOLYBDENUM COFACTOR INSERTION CHAPERONE PAOD"/>
    <property type="match status" value="1"/>
</dbReference>
<dbReference type="InterPro" id="IPR027051">
    <property type="entry name" value="XdhC_Rossmann_dom"/>
</dbReference>
<dbReference type="Pfam" id="PF13478">
    <property type="entry name" value="XdhC_C"/>
    <property type="match status" value="1"/>
</dbReference>
<dbReference type="InterPro" id="IPR003777">
    <property type="entry name" value="XdhC_CoxI"/>
</dbReference>
<evidence type="ECO:0000259" key="2">
    <source>
        <dbReference type="Pfam" id="PF13478"/>
    </source>
</evidence>
<proteinExistence type="predicted"/>
<dbReference type="RefSeq" id="WP_199702254.1">
    <property type="nucleotide sequence ID" value="NZ_JAEMNV010000001.1"/>
</dbReference>
<dbReference type="EMBL" id="JAEMNV010000001">
    <property type="protein sequence ID" value="MBJ8338009.1"/>
    <property type="molecule type" value="Genomic_DNA"/>
</dbReference>
<gene>
    <name evidence="3" type="ORF">JGU71_03830</name>
</gene>
<dbReference type="Gene3D" id="3.40.50.720">
    <property type="entry name" value="NAD(P)-binding Rossmann-like Domain"/>
    <property type="match status" value="1"/>
</dbReference>
<comment type="caution">
    <text evidence="3">The sequence shown here is derived from an EMBL/GenBank/DDBJ whole genome shotgun (WGS) entry which is preliminary data.</text>
</comment>